<reference evidence="2" key="2">
    <citation type="submission" date="2021-02" db="EMBL/GenBank/DDBJ databases">
        <authorList>
            <person name="Kimball J.A."/>
            <person name="Haas M.W."/>
            <person name="Macchietto M."/>
            <person name="Kono T."/>
            <person name="Duquette J."/>
            <person name="Shao M."/>
        </authorList>
    </citation>
    <scope>NUCLEOTIDE SEQUENCE</scope>
    <source>
        <tissue evidence="2">Fresh leaf tissue</tissue>
    </source>
</reference>
<keyword evidence="3" id="KW-1185">Reference proteome</keyword>
<proteinExistence type="predicted"/>
<feature type="compositionally biased region" description="Basic and acidic residues" evidence="1">
    <location>
        <begin position="61"/>
        <end position="77"/>
    </location>
</feature>
<dbReference type="AlphaFoldDB" id="A0A8J5S1T9"/>
<feature type="region of interest" description="Disordered" evidence="1">
    <location>
        <begin position="54"/>
        <end position="77"/>
    </location>
</feature>
<dbReference type="EMBL" id="JAAALK010000287">
    <property type="protein sequence ID" value="KAG8058334.1"/>
    <property type="molecule type" value="Genomic_DNA"/>
</dbReference>
<evidence type="ECO:0000313" key="3">
    <source>
        <dbReference type="Proteomes" id="UP000729402"/>
    </source>
</evidence>
<dbReference type="Proteomes" id="UP000729402">
    <property type="component" value="Unassembled WGS sequence"/>
</dbReference>
<name>A0A8J5S1T9_ZIZPA</name>
<accession>A0A8J5S1T9</accession>
<sequence>MAGLAGDDLYIWDESDGEDFLEFGSVGFDADDDDEDEFCGGFCVSGFSFVDHSRLSSPDSLENRGTESLHDDLLTDA</sequence>
<comment type="caution">
    <text evidence="2">The sequence shown here is derived from an EMBL/GenBank/DDBJ whole genome shotgun (WGS) entry which is preliminary data.</text>
</comment>
<evidence type="ECO:0000256" key="1">
    <source>
        <dbReference type="SAM" id="MobiDB-lite"/>
    </source>
</evidence>
<reference evidence="2" key="1">
    <citation type="journal article" date="2021" name="bioRxiv">
        <title>Whole Genome Assembly and Annotation of Northern Wild Rice, Zizania palustris L., Supports a Whole Genome Duplication in the Zizania Genus.</title>
        <authorList>
            <person name="Haas M."/>
            <person name="Kono T."/>
            <person name="Macchietto M."/>
            <person name="Millas R."/>
            <person name="McGilp L."/>
            <person name="Shao M."/>
            <person name="Duquette J."/>
            <person name="Hirsch C.N."/>
            <person name="Kimball J."/>
        </authorList>
    </citation>
    <scope>NUCLEOTIDE SEQUENCE</scope>
    <source>
        <tissue evidence="2">Fresh leaf tissue</tissue>
    </source>
</reference>
<gene>
    <name evidence="2" type="ORF">GUJ93_ZPchr0002g24921</name>
</gene>
<organism evidence="2 3">
    <name type="scientific">Zizania palustris</name>
    <name type="common">Northern wild rice</name>
    <dbReference type="NCBI Taxonomy" id="103762"/>
    <lineage>
        <taxon>Eukaryota</taxon>
        <taxon>Viridiplantae</taxon>
        <taxon>Streptophyta</taxon>
        <taxon>Embryophyta</taxon>
        <taxon>Tracheophyta</taxon>
        <taxon>Spermatophyta</taxon>
        <taxon>Magnoliopsida</taxon>
        <taxon>Liliopsida</taxon>
        <taxon>Poales</taxon>
        <taxon>Poaceae</taxon>
        <taxon>BOP clade</taxon>
        <taxon>Oryzoideae</taxon>
        <taxon>Oryzeae</taxon>
        <taxon>Zizaniinae</taxon>
        <taxon>Zizania</taxon>
    </lineage>
</organism>
<protein>
    <submittedName>
        <fullName evidence="2">Uncharacterized protein</fullName>
    </submittedName>
</protein>
<evidence type="ECO:0000313" key="2">
    <source>
        <dbReference type="EMBL" id="KAG8058334.1"/>
    </source>
</evidence>